<keyword evidence="3" id="KW-1185">Reference proteome</keyword>
<dbReference type="Proteomes" id="UP001417504">
    <property type="component" value="Unassembled WGS sequence"/>
</dbReference>
<reference evidence="2 3" key="1">
    <citation type="submission" date="2024-01" db="EMBL/GenBank/DDBJ databases">
        <title>Genome assemblies of Stephania.</title>
        <authorList>
            <person name="Yang L."/>
        </authorList>
    </citation>
    <scope>NUCLEOTIDE SEQUENCE [LARGE SCALE GENOMIC DNA]</scope>
    <source>
        <strain evidence="2">QJT</strain>
        <tissue evidence="2">Leaf</tissue>
    </source>
</reference>
<feature type="compositionally biased region" description="Low complexity" evidence="1">
    <location>
        <begin position="90"/>
        <end position="110"/>
    </location>
</feature>
<dbReference type="AlphaFoldDB" id="A0AAP0ELU7"/>
<gene>
    <name evidence="2" type="ORF">Sjap_021368</name>
</gene>
<feature type="region of interest" description="Disordered" evidence="1">
    <location>
        <begin position="15"/>
        <end position="49"/>
    </location>
</feature>
<dbReference type="PANTHER" id="PTHR38386">
    <property type="entry name" value="OS05G0426900 PROTEIN"/>
    <property type="match status" value="1"/>
</dbReference>
<dbReference type="PANTHER" id="PTHR38386:SF7">
    <property type="entry name" value="TOPOISOMERASE 1-ASSOCIATED FACTOR 1"/>
    <property type="match status" value="1"/>
</dbReference>
<sequence>MNGYSKIRLVGGTNKSKSIDFSDLYSPPKTPKSVTPVAKQAPTDDSRSAHDLFSVEEESSVVGERFGVILRRNCSVSAVSSKRFSKIESNDNNIDNNNNNNNNNIESNNNKQRSVVIQSAVKRAFSMRRSCSVSEGYCRIYDQTVMTSPTNDDVVDDGGHDDDLMNIHARSDVRKTKRGKKILRACKRLLGFH</sequence>
<proteinExistence type="predicted"/>
<feature type="region of interest" description="Disordered" evidence="1">
    <location>
        <begin position="88"/>
        <end position="112"/>
    </location>
</feature>
<protein>
    <submittedName>
        <fullName evidence="2">Uncharacterized protein</fullName>
    </submittedName>
</protein>
<name>A0AAP0ELU7_9MAGN</name>
<comment type="caution">
    <text evidence="2">The sequence shown here is derived from an EMBL/GenBank/DDBJ whole genome shotgun (WGS) entry which is preliminary data.</text>
</comment>
<evidence type="ECO:0000313" key="2">
    <source>
        <dbReference type="EMBL" id="KAK9095871.1"/>
    </source>
</evidence>
<organism evidence="2 3">
    <name type="scientific">Stephania japonica</name>
    <dbReference type="NCBI Taxonomy" id="461633"/>
    <lineage>
        <taxon>Eukaryota</taxon>
        <taxon>Viridiplantae</taxon>
        <taxon>Streptophyta</taxon>
        <taxon>Embryophyta</taxon>
        <taxon>Tracheophyta</taxon>
        <taxon>Spermatophyta</taxon>
        <taxon>Magnoliopsida</taxon>
        <taxon>Ranunculales</taxon>
        <taxon>Menispermaceae</taxon>
        <taxon>Menispermoideae</taxon>
        <taxon>Cissampelideae</taxon>
        <taxon>Stephania</taxon>
    </lineage>
</organism>
<accession>A0AAP0ELU7</accession>
<evidence type="ECO:0000256" key="1">
    <source>
        <dbReference type="SAM" id="MobiDB-lite"/>
    </source>
</evidence>
<dbReference type="EMBL" id="JBBNAE010000009">
    <property type="protein sequence ID" value="KAK9095871.1"/>
    <property type="molecule type" value="Genomic_DNA"/>
</dbReference>
<evidence type="ECO:0000313" key="3">
    <source>
        <dbReference type="Proteomes" id="UP001417504"/>
    </source>
</evidence>